<dbReference type="PROSITE" id="PS51471">
    <property type="entry name" value="FE2OG_OXY"/>
    <property type="match status" value="1"/>
</dbReference>
<evidence type="ECO:0000259" key="16">
    <source>
        <dbReference type="PROSITE" id="PS51471"/>
    </source>
</evidence>
<evidence type="ECO:0000256" key="8">
    <source>
        <dbReference type="ARBA" id="ARBA00022968"/>
    </source>
</evidence>
<keyword evidence="13" id="KW-0325">Glycoprotein</keyword>
<evidence type="ECO:0000256" key="6">
    <source>
        <dbReference type="ARBA" id="ARBA00022723"/>
    </source>
</evidence>
<dbReference type="OrthoDB" id="420380at2759"/>
<evidence type="ECO:0000313" key="18">
    <source>
        <dbReference type="EMBL" id="CEF96693.1"/>
    </source>
</evidence>
<dbReference type="SMART" id="SM00702">
    <property type="entry name" value="P4Hc"/>
    <property type="match status" value="1"/>
</dbReference>
<dbReference type="RefSeq" id="XP_003074389.2">
    <property type="nucleotide sequence ID" value="XM_003074342.2"/>
</dbReference>
<keyword evidence="6" id="KW-0479">Metal-binding</keyword>
<feature type="domain" description="Fe2OG dioxygenase" evidence="16">
    <location>
        <begin position="150"/>
        <end position="272"/>
    </location>
</feature>
<evidence type="ECO:0000256" key="1">
    <source>
        <dbReference type="ARBA" id="ARBA00001961"/>
    </source>
</evidence>
<evidence type="ECO:0000256" key="2">
    <source>
        <dbReference type="ARBA" id="ARBA00004648"/>
    </source>
</evidence>
<dbReference type="InterPro" id="IPR005123">
    <property type="entry name" value="Oxoglu/Fe-dep_dioxygenase_dom"/>
</dbReference>
<dbReference type="InterPro" id="IPR003582">
    <property type="entry name" value="ShKT_dom"/>
</dbReference>
<dbReference type="InterPro" id="IPR044862">
    <property type="entry name" value="Pro_4_hyd_alph_FE2OG_OXY"/>
</dbReference>
<protein>
    <recommendedName>
        <fullName evidence="4">procollagen-proline 4-dioxygenase</fullName>
        <ecNumber evidence="4">1.14.11.2</ecNumber>
    </recommendedName>
</protein>
<dbReference type="Gene3D" id="2.60.120.620">
    <property type="entry name" value="q2cbj1_9rhob like domain"/>
    <property type="match status" value="1"/>
</dbReference>
<keyword evidence="8" id="KW-0735">Signal-anchor</keyword>
<comment type="cofactor">
    <cofactor evidence="1">
        <name>L-ascorbate</name>
        <dbReference type="ChEBI" id="CHEBI:38290"/>
    </cofactor>
</comment>
<comment type="subcellular location">
    <subcellularLocation>
        <location evidence="2">Endoplasmic reticulum membrane</location>
        <topology evidence="2">Single-pass type II membrane protein</topology>
    </subcellularLocation>
</comment>
<evidence type="ECO:0000256" key="14">
    <source>
        <dbReference type="ARBA" id="ARBA00049169"/>
    </source>
</evidence>
<comment type="similarity">
    <text evidence="3">Belongs to the P4HA family.</text>
</comment>
<keyword evidence="5" id="KW-0812">Transmembrane</keyword>
<dbReference type="EC" id="1.14.11.2" evidence="4"/>
<evidence type="ECO:0000313" key="19">
    <source>
        <dbReference type="Proteomes" id="UP000009170"/>
    </source>
</evidence>
<keyword evidence="12" id="KW-0472">Membrane</keyword>
<accession>A0A090N2R4</accession>
<keyword evidence="10" id="KW-0560">Oxidoreductase</keyword>
<feature type="domain" description="ShKT" evidence="17">
    <location>
        <begin position="289"/>
        <end position="329"/>
    </location>
</feature>
<evidence type="ECO:0000256" key="3">
    <source>
        <dbReference type="ARBA" id="ARBA00006511"/>
    </source>
</evidence>
<comment type="catalytic activity">
    <reaction evidence="14">
        <text>L-prolyl-[collagen] + 2-oxoglutarate + O2 = trans-4-hydroxy-L-prolyl-[collagen] + succinate + CO2</text>
        <dbReference type="Rhea" id="RHEA:18945"/>
        <dbReference type="Rhea" id="RHEA-COMP:11676"/>
        <dbReference type="Rhea" id="RHEA-COMP:11680"/>
        <dbReference type="ChEBI" id="CHEBI:15379"/>
        <dbReference type="ChEBI" id="CHEBI:16526"/>
        <dbReference type="ChEBI" id="CHEBI:16810"/>
        <dbReference type="ChEBI" id="CHEBI:30031"/>
        <dbReference type="ChEBI" id="CHEBI:50342"/>
        <dbReference type="ChEBI" id="CHEBI:61965"/>
        <dbReference type="EC" id="1.14.11.2"/>
    </reaction>
</comment>
<dbReference type="PANTHER" id="PTHR10869">
    <property type="entry name" value="PROLYL 4-HYDROXYLASE ALPHA SUBUNIT"/>
    <property type="match status" value="1"/>
</dbReference>
<proteinExistence type="inferred from homology"/>
<feature type="chain" id="PRO_5001860252" description="procollagen-proline 4-dioxygenase" evidence="15">
    <location>
        <begin position="24"/>
        <end position="335"/>
    </location>
</feature>
<organism evidence="18 19">
    <name type="scientific">Ostreococcus tauri</name>
    <name type="common">Marine green alga</name>
    <dbReference type="NCBI Taxonomy" id="70448"/>
    <lineage>
        <taxon>Eukaryota</taxon>
        <taxon>Viridiplantae</taxon>
        <taxon>Chlorophyta</taxon>
        <taxon>Mamiellophyceae</taxon>
        <taxon>Mamiellales</taxon>
        <taxon>Bathycoccaceae</taxon>
        <taxon>Ostreococcus</taxon>
    </lineage>
</organism>
<dbReference type="GeneID" id="9834810"/>
<keyword evidence="7" id="KW-0223">Dioxygenase</keyword>
<dbReference type="Pfam" id="PF13640">
    <property type="entry name" value="2OG-FeII_Oxy_3"/>
    <property type="match status" value="1"/>
</dbReference>
<reference evidence="19" key="1">
    <citation type="journal article" date="2006" name="Proc. Natl. Acad. Sci. U.S.A.">
        <title>Genome analysis of the smallest free-living eukaryote Ostreococcus tauri unveils many unique features.</title>
        <authorList>
            <person name="Derelle E."/>
            <person name="Ferraz C."/>
            <person name="Rombauts S."/>
            <person name="Rouze P."/>
            <person name="Worden A.Z."/>
            <person name="Robbens S."/>
            <person name="Partensky F."/>
            <person name="Degroeve S."/>
            <person name="Echeynie S."/>
            <person name="Cooke R."/>
            <person name="Saeys Y."/>
            <person name="Wuyts J."/>
            <person name="Jabbari K."/>
            <person name="Bowler C."/>
            <person name="Panaud O."/>
            <person name="Piegu B."/>
            <person name="Ball S.G."/>
            <person name="Ral J.-P."/>
            <person name="Bouget F.-Y."/>
            <person name="Piganeau G."/>
            <person name="De Baets B."/>
            <person name="Picard A."/>
            <person name="Delseny M."/>
            <person name="Demaille J."/>
            <person name="Van de Peer Y."/>
            <person name="Moreau H."/>
        </authorList>
    </citation>
    <scope>NUCLEOTIDE SEQUENCE [LARGE SCALE GENOMIC DNA]</scope>
    <source>
        <strain evidence="19">OTTH 0595 / CCAP 157/2 / RCC745</strain>
    </source>
</reference>
<dbReference type="PANTHER" id="PTHR10869:SF238">
    <property type="entry name" value="PROLYL 4-HYDROXYLASE 6-RELATED"/>
    <property type="match status" value="1"/>
</dbReference>
<evidence type="ECO:0000256" key="15">
    <source>
        <dbReference type="SAM" id="SignalP"/>
    </source>
</evidence>
<name>A0A090N2R4_OSTTA</name>
<keyword evidence="11" id="KW-0408">Iron</keyword>
<gene>
    <name evidence="18" type="ORF">OT_ostta01g03330</name>
</gene>
<reference evidence="18 19" key="2">
    <citation type="journal article" date="2014" name="BMC Genomics">
        <title>An improved genome of the model marine alga Ostreococcus tauri unfolds by assessing Illumina de novo assemblies.</title>
        <authorList>
            <person name="Blanc-Mathieu R."/>
            <person name="Verhelst B."/>
            <person name="Derelle E."/>
            <person name="Rombauts S."/>
            <person name="Bouget F.Y."/>
            <person name="Carre I."/>
            <person name="Chateau A."/>
            <person name="Eyre-Walker A."/>
            <person name="Grimsley N."/>
            <person name="Moreau H."/>
            <person name="Piegu B."/>
            <person name="Rivals E."/>
            <person name="Schackwitz W."/>
            <person name="Van de Peer Y."/>
            <person name="Piganeau G."/>
        </authorList>
    </citation>
    <scope>NUCLEOTIDE SEQUENCE [LARGE SCALE GENOMIC DNA]</scope>
    <source>
        <strain evidence="19">OTTH 0595 / CCAP 157/2 / RCC745</strain>
    </source>
</reference>
<dbReference type="EMBL" id="CAID01000001">
    <property type="protein sequence ID" value="CEF96693.1"/>
    <property type="molecule type" value="Genomic_DNA"/>
</dbReference>
<dbReference type="InterPro" id="IPR006620">
    <property type="entry name" value="Pro_4_hyd_alph"/>
</dbReference>
<evidence type="ECO:0000256" key="10">
    <source>
        <dbReference type="ARBA" id="ARBA00023002"/>
    </source>
</evidence>
<evidence type="ECO:0000256" key="7">
    <source>
        <dbReference type="ARBA" id="ARBA00022964"/>
    </source>
</evidence>
<keyword evidence="19" id="KW-1185">Reference proteome</keyword>
<dbReference type="PROSITE" id="PS51670">
    <property type="entry name" value="SHKT"/>
    <property type="match status" value="1"/>
</dbReference>
<dbReference type="GO" id="GO:0005506">
    <property type="term" value="F:iron ion binding"/>
    <property type="evidence" value="ECO:0007669"/>
    <property type="project" value="InterPro"/>
</dbReference>
<evidence type="ECO:0000256" key="4">
    <source>
        <dbReference type="ARBA" id="ARBA00012269"/>
    </source>
</evidence>
<dbReference type="Proteomes" id="UP000009170">
    <property type="component" value="Unassembled WGS sequence"/>
</dbReference>
<evidence type="ECO:0000256" key="11">
    <source>
        <dbReference type="ARBA" id="ARBA00023004"/>
    </source>
</evidence>
<dbReference type="GO" id="GO:0005789">
    <property type="term" value="C:endoplasmic reticulum membrane"/>
    <property type="evidence" value="ECO:0007669"/>
    <property type="project" value="UniProtKB-SubCell"/>
</dbReference>
<evidence type="ECO:0000259" key="17">
    <source>
        <dbReference type="PROSITE" id="PS51670"/>
    </source>
</evidence>
<evidence type="ECO:0000256" key="12">
    <source>
        <dbReference type="ARBA" id="ARBA00023136"/>
    </source>
</evidence>
<keyword evidence="9" id="KW-1133">Transmembrane helix</keyword>
<dbReference type="AlphaFoldDB" id="A0A090N2R4"/>
<dbReference type="FunCoup" id="A0A090N2R4">
    <property type="interactions" value="386"/>
</dbReference>
<dbReference type="STRING" id="70448.A0A090N2R4"/>
<dbReference type="FunFam" id="2.60.120.620:FF:000002">
    <property type="entry name" value="Prolyl 4-hydroxylase 4"/>
    <property type="match status" value="1"/>
</dbReference>
<dbReference type="InterPro" id="IPR045054">
    <property type="entry name" value="P4HA-like"/>
</dbReference>
<dbReference type="GO" id="GO:0031418">
    <property type="term" value="F:L-ascorbic acid binding"/>
    <property type="evidence" value="ECO:0007669"/>
    <property type="project" value="InterPro"/>
</dbReference>
<sequence>MPRAVAVALALACALACARGVDARVGPMGTGDGVDASVGRSMELGRAPTTTAGDARGAGGTIDAGAIERLSWAPHAEVYRGFLTEAECEHIERLATAELKPSTVVDASTGGDASSEIRTSSGMFLGRAEDDVIEAIEARIAAWTHVPESHGEGFQVLRYEKHQEYRAHYDYFHDKFNVKREKGGQRMGTVLMYLSDVEEGGETVFPKFEDGTPAGSEASECARNKLAVRPRKGDALFFRSLRHDGVPDTFSEHAGCPVIRGVKFSATKWMHVSPIEDGSNGLLLPPGVCKDLHAACVAWAKSGECEKNKNYMVGRGRSKGNCMRSCGACPEGTHE</sequence>
<feature type="signal peptide" evidence="15">
    <location>
        <begin position="1"/>
        <end position="23"/>
    </location>
</feature>
<dbReference type="InParanoid" id="A0A090N2R4"/>
<dbReference type="GO" id="GO:0004656">
    <property type="term" value="F:procollagen-proline 4-dioxygenase activity"/>
    <property type="evidence" value="ECO:0007669"/>
    <property type="project" value="UniProtKB-EC"/>
</dbReference>
<comment type="caution">
    <text evidence="18">The sequence shown here is derived from an EMBL/GenBank/DDBJ whole genome shotgun (WGS) entry which is preliminary data.</text>
</comment>
<dbReference type="KEGG" id="ota:OT_ostta01g03330"/>
<evidence type="ECO:0000256" key="5">
    <source>
        <dbReference type="ARBA" id="ARBA00022692"/>
    </source>
</evidence>
<dbReference type="SMART" id="SM00254">
    <property type="entry name" value="ShKT"/>
    <property type="match status" value="1"/>
</dbReference>
<evidence type="ECO:0000256" key="13">
    <source>
        <dbReference type="ARBA" id="ARBA00023180"/>
    </source>
</evidence>
<evidence type="ECO:0000256" key="9">
    <source>
        <dbReference type="ARBA" id="ARBA00022989"/>
    </source>
</evidence>
<keyword evidence="15" id="KW-0732">Signal</keyword>